<reference evidence="1 2" key="1">
    <citation type="submission" date="2020-03" db="EMBL/GenBank/DDBJ databases">
        <title>Draft Genome Sequence of Cudoniella acicularis.</title>
        <authorList>
            <person name="Buettner E."/>
            <person name="Kellner H."/>
        </authorList>
    </citation>
    <scope>NUCLEOTIDE SEQUENCE [LARGE SCALE GENOMIC DNA]</scope>
    <source>
        <strain evidence="1 2">DSM 108380</strain>
    </source>
</reference>
<evidence type="ECO:0000313" key="2">
    <source>
        <dbReference type="Proteomes" id="UP000566819"/>
    </source>
</evidence>
<comment type="caution">
    <text evidence="1">The sequence shown here is derived from an EMBL/GenBank/DDBJ whole genome shotgun (WGS) entry which is preliminary data.</text>
</comment>
<accession>A0A8H4RB84</accession>
<protein>
    <submittedName>
        <fullName evidence="1">Uncharacterized protein</fullName>
    </submittedName>
</protein>
<proteinExistence type="predicted"/>
<evidence type="ECO:0000313" key="1">
    <source>
        <dbReference type="EMBL" id="KAF4626131.1"/>
    </source>
</evidence>
<keyword evidence="2" id="KW-1185">Reference proteome</keyword>
<name>A0A8H4RB84_9HELO</name>
<dbReference type="EMBL" id="JAAMPI010001218">
    <property type="protein sequence ID" value="KAF4626131.1"/>
    <property type="molecule type" value="Genomic_DNA"/>
</dbReference>
<gene>
    <name evidence="1" type="ORF">G7Y89_g12030</name>
</gene>
<sequence>MDQYCRYYLTPKYRPILASINRPKPNSIAKHIAHPSESEWNLSRGNSHHFSNFPLDIKLMIFEMLLVIPPRKSIRPEVISSDLKRIWSMPDYLIFQVNDLEFNTESVIRYFNRRDRQGSCTEHRKVARKIIYASVPRTSSEIFLGWFSMLYGNNTFRFGMTHPGFDSCPPYMRPEDRGLWCPNPTKPSRRHKNLRRKIDKVVIQIRSQCHILKPHGWAYYDPFLRFLNIIEPQNANLFKSIW</sequence>
<dbReference type="Proteomes" id="UP000566819">
    <property type="component" value="Unassembled WGS sequence"/>
</dbReference>
<dbReference type="OrthoDB" id="3505248at2759"/>
<dbReference type="AlphaFoldDB" id="A0A8H4RB84"/>
<organism evidence="1 2">
    <name type="scientific">Cudoniella acicularis</name>
    <dbReference type="NCBI Taxonomy" id="354080"/>
    <lineage>
        <taxon>Eukaryota</taxon>
        <taxon>Fungi</taxon>
        <taxon>Dikarya</taxon>
        <taxon>Ascomycota</taxon>
        <taxon>Pezizomycotina</taxon>
        <taxon>Leotiomycetes</taxon>
        <taxon>Helotiales</taxon>
        <taxon>Tricladiaceae</taxon>
        <taxon>Cudoniella</taxon>
    </lineage>
</organism>